<protein>
    <recommendedName>
        <fullName evidence="5">DUF1754-domain-containing protein</fullName>
    </recommendedName>
</protein>
<proteinExistence type="predicted"/>
<organism evidence="3 4">
    <name type="scientific">Lunasporangiospora selenospora</name>
    <dbReference type="NCBI Taxonomy" id="979761"/>
    <lineage>
        <taxon>Eukaryota</taxon>
        <taxon>Fungi</taxon>
        <taxon>Fungi incertae sedis</taxon>
        <taxon>Mucoromycota</taxon>
        <taxon>Mortierellomycotina</taxon>
        <taxon>Mortierellomycetes</taxon>
        <taxon>Mortierellales</taxon>
        <taxon>Mortierellaceae</taxon>
        <taxon>Lunasporangiospora</taxon>
    </lineage>
</organism>
<evidence type="ECO:0000313" key="3">
    <source>
        <dbReference type="EMBL" id="KAF9569544.1"/>
    </source>
</evidence>
<accession>A0A9P6FK90</accession>
<dbReference type="PANTHER" id="PTHR13282:SF6">
    <property type="entry name" value="PROTEIN FAM32A"/>
    <property type="match status" value="1"/>
</dbReference>
<evidence type="ECO:0000256" key="1">
    <source>
        <dbReference type="SAM" id="Coils"/>
    </source>
</evidence>
<gene>
    <name evidence="3" type="ORF">BGW38_008797</name>
</gene>
<comment type="caution">
    <text evidence="3">The sequence shown here is derived from an EMBL/GenBank/DDBJ whole genome shotgun (WGS) entry which is preliminary data.</text>
</comment>
<feature type="coiled-coil region" evidence="1">
    <location>
        <begin position="32"/>
        <end position="76"/>
    </location>
</feature>
<name>A0A9P6FK90_9FUNG</name>
<dbReference type="AlphaFoldDB" id="A0A9P6FK90"/>
<dbReference type="GO" id="GO:0005730">
    <property type="term" value="C:nucleolus"/>
    <property type="evidence" value="ECO:0007669"/>
    <property type="project" value="TreeGrafter"/>
</dbReference>
<keyword evidence="4" id="KW-1185">Reference proteome</keyword>
<dbReference type="Proteomes" id="UP000780801">
    <property type="component" value="Unassembled WGS sequence"/>
</dbReference>
<evidence type="ECO:0000313" key="4">
    <source>
        <dbReference type="Proteomes" id="UP000780801"/>
    </source>
</evidence>
<feature type="region of interest" description="Disordered" evidence="2">
    <location>
        <begin position="1"/>
        <end position="25"/>
    </location>
</feature>
<dbReference type="OrthoDB" id="205403at2759"/>
<sequence length="85" mass="9769">KKKKTDASQVKAALEEEASTPPPQKPIRVIEMTAAERKFEEIQKKRQEEKVLKSAQTSHKERVAEFNRQLEELTEHYDIPKVGPG</sequence>
<dbReference type="InterPro" id="IPR013865">
    <property type="entry name" value="FAM32A"/>
</dbReference>
<evidence type="ECO:0008006" key="5">
    <source>
        <dbReference type="Google" id="ProtNLM"/>
    </source>
</evidence>
<reference evidence="3" key="1">
    <citation type="journal article" date="2020" name="Fungal Divers.">
        <title>Resolving the Mortierellaceae phylogeny through synthesis of multi-gene phylogenetics and phylogenomics.</title>
        <authorList>
            <person name="Vandepol N."/>
            <person name="Liber J."/>
            <person name="Desiro A."/>
            <person name="Na H."/>
            <person name="Kennedy M."/>
            <person name="Barry K."/>
            <person name="Grigoriev I.V."/>
            <person name="Miller A.N."/>
            <person name="O'Donnell K."/>
            <person name="Stajich J.E."/>
            <person name="Bonito G."/>
        </authorList>
    </citation>
    <scope>NUCLEOTIDE SEQUENCE</scope>
    <source>
        <strain evidence="3">KOD1015</strain>
    </source>
</reference>
<evidence type="ECO:0000256" key="2">
    <source>
        <dbReference type="SAM" id="MobiDB-lite"/>
    </source>
</evidence>
<dbReference type="PANTHER" id="PTHR13282">
    <property type="entry name" value="PROTEIN FAM32A"/>
    <property type="match status" value="1"/>
</dbReference>
<keyword evidence="1" id="KW-0175">Coiled coil</keyword>
<feature type="non-terminal residue" evidence="3">
    <location>
        <position position="85"/>
    </location>
</feature>
<dbReference type="EMBL" id="JAABOA010006181">
    <property type="protein sequence ID" value="KAF9569544.1"/>
    <property type="molecule type" value="Genomic_DNA"/>
</dbReference>